<evidence type="ECO:0000313" key="2">
    <source>
        <dbReference type="EMBL" id="KAG7089286.1"/>
    </source>
</evidence>
<feature type="domain" description="Protein kinase" evidence="1">
    <location>
        <begin position="1"/>
        <end position="165"/>
    </location>
</feature>
<comment type="caution">
    <text evidence="2">The sequence shown here is derived from an EMBL/GenBank/DDBJ whole genome shotgun (WGS) entry which is preliminary data.</text>
</comment>
<dbReference type="InterPro" id="IPR000719">
    <property type="entry name" value="Prot_kinase_dom"/>
</dbReference>
<dbReference type="RefSeq" id="XP_043005756.1">
    <property type="nucleotide sequence ID" value="XM_043155972.1"/>
</dbReference>
<dbReference type="EMBL" id="CM032187">
    <property type="protein sequence ID" value="KAG7089286.1"/>
    <property type="molecule type" value="Genomic_DNA"/>
</dbReference>
<gene>
    <name evidence="2" type="ORF">E1B28_010984</name>
</gene>
<keyword evidence="3" id="KW-1185">Reference proteome</keyword>
<dbReference type="Gene3D" id="1.10.510.10">
    <property type="entry name" value="Transferase(Phosphotransferase) domain 1"/>
    <property type="match status" value="1"/>
</dbReference>
<dbReference type="SUPFAM" id="SSF56112">
    <property type="entry name" value="Protein kinase-like (PK-like)"/>
    <property type="match status" value="1"/>
</dbReference>
<dbReference type="GO" id="GO:0004672">
    <property type="term" value="F:protein kinase activity"/>
    <property type="evidence" value="ECO:0007669"/>
    <property type="project" value="InterPro"/>
</dbReference>
<dbReference type="PANTHER" id="PTHR24347">
    <property type="entry name" value="SERINE/THREONINE-PROTEIN KINASE"/>
    <property type="match status" value="1"/>
</dbReference>
<dbReference type="Pfam" id="PF00069">
    <property type="entry name" value="Pkinase"/>
    <property type="match status" value="1"/>
</dbReference>
<evidence type="ECO:0000259" key="1">
    <source>
        <dbReference type="PROSITE" id="PS50011"/>
    </source>
</evidence>
<dbReference type="PROSITE" id="PS50011">
    <property type="entry name" value="PROTEIN_KINASE_DOM"/>
    <property type="match status" value="1"/>
</dbReference>
<dbReference type="InterPro" id="IPR011009">
    <property type="entry name" value="Kinase-like_dom_sf"/>
</dbReference>
<dbReference type="GeneID" id="66080059"/>
<dbReference type="OrthoDB" id="4062651at2759"/>
<proteinExistence type="predicted"/>
<organism evidence="2 3">
    <name type="scientific">Marasmius oreades</name>
    <name type="common">fairy-ring Marasmius</name>
    <dbReference type="NCBI Taxonomy" id="181124"/>
    <lineage>
        <taxon>Eukaryota</taxon>
        <taxon>Fungi</taxon>
        <taxon>Dikarya</taxon>
        <taxon>Basidiomycota</taxon>
        <taxon>Agaricomycotina</taxon>
        <taxon>Agaricomycetes</taxon>
        <taxon>Agaricomycetidae</taxon>
        <taxon>Agaricales</taxon>
        <taxon>Marasmiineae</taxon>
        <taxon>Marasmiaceae</taxon>
        <taxon>Marasmius</taxon>
    </lineage>
</organism>
<accession>A0A9P7RU70</accession>
<dbReference type="KEGG" id="more:E1B28_010984"/>
<evidence type="ECO:0000313" key="3">
    <source>
        <dbReference type="Proteomes" id="UP001049176"/>
    </source>
</evidence>
<sequence length="165" mass="18794">MVCKVAGTRIYIIARQLCEAIRFLHSNNLYHLDIKPQNLAIDHYTSDLTVIDLGWVMYAPPPCVIEGAAGTSGLVAPEVQRWFDWEELETEDEDPPPFYNPQKADTWAIGNVIRILLDKADGYVDRYHLLECFSEWMMEQMPSMDTALEKLEGLFCSPNSNATHS</sequence>
<name>A0A9P7RU70_9AGAR</name>
<protein>
    <recommendedName>
        <fullName evidence="1">Protein kinase domain-containing protein</fullName>
    </recommendedName>
</protein>
<reference evidence="2" key="1">
    <citation type="journal article" date="2021" name="Genome Biol. Evol.">
        <title>The assembled and annotated genome of the fairy-ring fungus Marasmius oreades.</title>
        <authorList>
            <person name="Hiltunen M."/>
            <person name="Ament-Velasquez S.L."/>
            <person name="Johannesson H."/>
        </authorList>
    </citation>
    <scope>NUCLEOTIDE SEQUENCE</scope>
    <source>
        <strain evidence="2">03SP1</strain>
    </source>
</reference>
<dbReference type="AlphaFoldDB" id="A0A9P7RU70"/>
<dbReference type="GO" id="GO:0005524">
    <property type="term" value="F:ATP binding"/>
    <property type="evidence" value="ECO:0007669"/>
    <property type="project" value="InterPro"/>
</dbReference>
<dbReference type="Proteomes" id="UP001049176">
    <property type="component" value="Chromosome 7"/>
</dbReference>